<organism evidence="2 3">
    <name type="scientific">Stereocaulon virgatum</name>
    <dbReference type="NCBI Taxonomy" id="373712"/>
    <lineage>
        <taxon>Eukaryota</taxon>
        <taxon>Fungi</taxon>
        <taxon>Dikarya</taxon>
        <taxon>Ascomycota</taxon>
        <taxon>Pezizomycotina</taxon>
        <taxon>Lecanoromycetes</taxon>
        <taxon>OSLEUM clade</taxon>
        <taxon>Lecanoromycetidae</taxon>
        <taxon>Lecanorales</taxon>
        <taxon>Lecanorineae</taxon>
        <taxon>Stereocaulaceae</taxon>
        <taxon>Stereocaulon</taxon>
    </lineage>
</organism>
<feature type="compositionally biased region" description="Basic and acidic residues" evidence="1">
    <location>
        <begin position="422"/>
        <end position="436"/>
    </location>
</feature>
<feature type="region of interest" description="Disordered" evidence="1">
    <location>
        <begin position="390"/>
        <end position="448"/>
    </location>
</feature>
<reference evidence="2 3" key="1">
    <citation type="submission" date="2024-09" db="EMBL/GenBank/DDBJ databases">
        <title>Rethinking Asexuality: The Enigmatic Case of Functional Sexual Genes in Lepraria (Stereocaulaceae).</title>
        <authorList>
            <person name="Doellman M."/>
            <person name="Sun Y."/>
            <person name="Barcenas-Pena A."/>
            <person name="Lumbsch H.T."/>
            <person name="Grewe F."/>
        </authorList>
    </citation>
    <scope>NUCLEOTIDE SEQUENCE [LARGE SCALE GENOMIC DNA]</scope>
    <source>
        <strain evidence="2 3">Mercado 3170</strain>
    </source>
</reference>
<proteinExistence type="predicted"/>
<feature type="compositionally biased region" description="Basic and acidic residues" evidence="1">
    <location>
        <begin position="484"/>
        <end position="509"/>
    </location>
</feature>
<evidence type="ECO:0000256" key="1">
    <source>
        <dbReference type="SAM" id="MobiDB-lite"/>
    </source>
</evidence>
<evidence type="ECO:0000313" key="3">
    <source>
        <dbReference type="Proteomes" id="UP001590950"/>
    </source>
</evidence>
<dbReference type="Proteomes" id="UP001590950">
    <property type="component" value="Unassembled WGS sequence"/>
</dbReference>
<feature type="region of interest" description="Disordered" evidence="1">
    <location>
        <begin position="466"/>
        <end position="509"/>
    </location>
</feature>
<accession>A0ABR3ZUE3</accession>
<feature type="compositionally biased region" description="Polar residues" evidence="1">
    <location>
        <begin position="468"/>
        <end position="483"/>
    </location>
</feature>
<name>A0ABR3ZUE3_9LECA</name>
<feature type="region of interest" description="Disordered" evidence="1">
    <location>
        <begin position="63"/>
        <end position="122"/>
    </location>
</feature>
<sequence>MVWLIPSVLSRCMPSRPTLGFCRETVVRKLDGLRVACDSKRNNIYKHHMLVLSLSGIKIEKFSPRDLSTPGFTPPKISSAPTTPTSSNTTNVSRPHNNGGNNENPSSRSESTPPRPAYSQVKDDPYGIEEACMERKLSQPDDEGTAEITLGTNPNVPEGKSLLENEKAAVQEALKKVADLQALNAQYLKSLMTTRGIAHDAEDQVQKLRVNLSMAKISTQTLESWLEERDAELEGLEKDKVCLGMQLEQSEAECNDLRKLARDIWIRMSDLEIILAKKYGEMLDEEDDVQRYGDLRLRAMNRIDIPHVYMDIQPDLMSNTEDGGKISGQDRIIDEVSDHEETIIERYPLVDDRNAVVVWTEPPFPPNKLFDKRPGDKALTALNSEQKLEADTQALPVCNSSLPSSGRVPERSGGRSSASFGKQEEQVTVTEREKGSGMDLGSNDGAASPKEAALLVGGKDTVEHLSSVDDTSANTDRGFQQGTKSEKPKMSKAQRREAAMKRDAEVVAKKKAEEVARMANEKKRKQSKKGLRK</sequence>
<keyword evidence="3" id="KW-1185">Reference proteome</keyword>
<comment type="caution">
    <text evidence="2">The sequence shown here is derived from an EMBL/GenBank/DDBJ whole genome shotgun (WGS) entry which is preliminary data.</text>
</comment>
<gene>
    <name evidence="2" type="ORF">N7G274_010587</name>
</gene>
<feature type="compositionally biased region" description="Low complexity" evidence="1">
    <location>
        <begin position="74"/>
        <end position="112"/>
    </location>
</feature>
<protein>
    <submittedName>
        <fullName evidence="2">Uncharacterized protein</fullName>
    </submittedName>
</protein>
<feature type="region of interest" description="Disordered" evidence="1">
    <location>
        <begin position="137"/>
        <end position="158"/>
    </location>
</feature>
<dbReference type="EMBL" id="JBEFKJ010000054">
    <property type="protein sequence ID" value="KAL2036715.1"/>
    <property type="molecule type" value="Genomic_DNA"/>
</dbReference>
<evidence type="ECO:0000313" key="2">
    <source>
        <dbReference type="EMBL" id="KAL2036715.1"/>
    </source>
</evidence>